<keyword evidence="1" id="KW-0732">Signal</keyword>
<evidence type="ECO:0000313" key="2">
    <source>
        <dbReference type="EMBL" id="PCE22716.1"/>
    </source>
</evidence>
<dbReference type="AlphaFoldDB" id="A0A2A4ERD2"/>
<evidence type="ECO:0000313" key="3">
    <source>
        <dbReference type="Proteomes" id="UP000218022"/>
    </source>
</evidence>
<name>A0A2A4ERD2_9BURK</name>
<dbReference type="RefSeq" id="WP_096726132.1">
    <property type="nucleotide sequence ID" value="NZ_MTZV01000006.1"/>
</dbReference>
<dbReference type="EMBL" id="MTZV01000006">
    <property type="protein sequence ID" value="PCE22716.1"/>
    <property type="molecule type" value="Genomic_DNA"/>
</dbReference>
<feature type="chain" id="PRO_5012065195" description="Cysteine rich repeat protein" evidence="1">
    <location>
        <begin position="22"/>
        <end position="85"/>
    </location>
</feature>
<feature type="signal peptide" evidence="1">
    <location>
        <begin position="1"/>
        <end position="21"/>
    </location>
</feature>
<accession>A0A2A4ERD2</accession>
<dbReference type="Proteomes" id="UP000218022">
    <property type="component" value="Unassembled WGS sequence"/>
</dbReference>
<sequence>MRYKLIPSLLAVLVMATAAHAAYAASRDEQTKACKADALHFCASDIPNKQKITACMKTHYDELSPGCKTMFHKPADGGSKRPLNQ</sequence>
<reference evidence="2 3" key="1">
    <citation type="submission" date="2017-01" db="EMBL/GenBank/DDBJ databases">
        <title>Whole-Genome Shotgun Sequencing of Two beta-Proteobacterial Species in Search of the Bulgecin Biosynthetic Cluster.</title>
        <authorList>
            <person name="Horsman M.E."/>
            <person name="Marous D.R."/>
            <person name="Li R."/>
            <person name="Oliver R.A."/>
            <person name="Byun B."/>
            <person name="Emrich S.J."/>
            <person name="Boggess B."/>
            <person name="Townsend C.A."/>
            <person name="Mobashery S."/>
        </authorList>
    </citation>
    <scope>NUCLEOTIDE SEQUENCE [LARGE SCALE GENOMIC DNA]</scope>
    <source>
        <strain evidence="2 3">ATCC 31363</strain>
    </source>
</reference>
<organism evidence="2 3">
    <name type="scientific">Paraburkholderia acidicola</name>
    <dbReference type="NCBI Taxonomy" id="1912599"/>
    <lineage>
        <taxon>Bacteria</taxon>
        <taxon>Pseudomonadati</taxon>
        <taxon>Pseudomonadota</taxon>
        <taxon>Betaproteobacteria</taxon>
        <taxon>Burkholderiales</taxon>
        <taxon>Burkholderiaceae</taxon>
        <taxon>Paraburkholderia</taxon>
    </lineage>
</organism>
<comment type="caution">
    <text evidence="2">The sequence shown here is derived from an EMBL/GenBank/DDBJ whole genome shotgun (WGS) entry which is preliminary data.</text>
</comment>
<evidence type="ECO:0000256" key="1">
    <source>
        <dbReference type="SAM" id="SignalP"/>
    </source>
</evidence>
<gene>
    <name evidence="2" type="ORF">BWP39_23845</name>
</gene>
<evidence type="ECO:0008006" key="4">
    <source>
        <dbReference type="Google" id="ProtNLM"/>
    </source>
</evidence>
<proteinExistence type="predicted"/>
<protein>
    <recommendedName>
        <fullName evidence="4">Cysteine rich repeat protein</fullName>
    </recommendedName>
</protein>